<dbReference type="EMBL" id="VMNK01000001">
    <property type="protein sequence ID" value="TVO59710.1"/>
    <property type="molecule type" value="Genomic_DNA"/>
</dbReference>
<dbReference type="InterPro" id="IPR042230">
    <property type="entry name" value="CusF_sf"/>
</dbReference>
<gene>
    <name evidence="1" type="ORF">FHP91_00355</name>
</gene>
<reference evidence="1 2" key="1">
    <citation type="submission" date="2019-07" db="EMBL/GenBank/DDBJ databases">
        <title>The pathways for chlorine oxyanion respiration interact through the shared metabolite chlorate.</title>
        <authorList>
            <person name="Barnum T.P."/>
            <person name="Cheng Y."/>
            <person name="Hill K.A."/>
            <person name="Lucas L.N."/>
            <person name="Carlson H.K."/>
            <person name="Coates J.D."/>
        </authorList>
    </citation>
    <scope>NUCLEOTIDE SEQUENCE [LARGE SCALE GENOMIC DNA]</scope>
    <source>
        <strain evidence="1 2">SFB-3</strain>
    </source>
</reference>
<dbReference type="Pfam" id="PF11604">
    <property type="entry name" value="CusF_Ec"/>
    <property type="match status" value="1"/>
</dbReference>
<dbReference type="Proteomes" id="UP000319502">
    <property type="component" value="Unassembled WGS sequence"/>
</dbReference>
<name>A0A557R3G2_9RHOO</name>
<proteinExistence type="predicted"/>
<keyword evidence="2" id="KW-1185">Reference proteome</keyword>
<evidence type="ECO:0000313" key="1">
    <source>
        <dbReference type="EMBL" id="TVO59710.1"/>
    </source>
</evidence>
<protein>
    <submittedName>
        <fullName evidence="1">Copper-binding protein</fullName>
    </submittedName>
</protein>
<evidence type="ECO:0000313" key="2">
    <source>
        <dbReference type="Proteomes" id="UP000319502"/>
    </source>
</evidence>
<dbReference type="Gene3D" id="2.40.50.320">
    <property type="entry name" value="Copper binding periplasmic protein CusF"/>
    <property type="match status" value="1"/>
</dbReference>
<comment type="caution">
    <text evidence="1">The sequence shown here is derived from an EMBL/GenBank/DDBJ whole genome shotgun (WGS) entry which is preliminary data.</text>
</comment>
<organism evidence="1 2">
    <name type="scientific">Denitromonas halophila</name>
    <dbReference type="NCBI Taxonomy" id="1629404"/>
    <lineage>
        <taxon>Bacteria</taxon>
        <taxon>Pseudomonadati</taxon>
        <taxon>Pseudomonadota</taxon>
        <taxon>Betaproteobacteria</taxon>
        <taxon>Rhodocyclales</taxon>
        <taxon>Zoogloeaceae</taxon>
        <taxon>Denitromonas</taxon>
    </lineage>
</organism>
<dbReference type="AlphaFoldDB" id="A0A557R3G2"/>
<dbReference type="InterPro" id="IPR021647">
    <property type="entry name" value="CusF_Ec"/>
</dbReference>
<accession>A0A557R3G2</accession>
<sequence length="123" mass="12958">MPFRFNHPTGVIMMKTLSAAIVLSLGLGVAAPVLAGSGHGHGAMPMAEQKAQMSDGEIKKLDAAGGRVTIKHGPLHSLGMGAMTMTFHAEGAMLKDRKPGDKVRFMAEDRDGKLTVTTMETAQ</sequence>
<dbReference type="OrthoDB" id="9180744at2"/>